<evidence type="ECO:0000313" key="2">
    <source>
        <dbReference type="Proteomes" id="UP000036403"/>
    </source>
</evidence>
<accession>A0A0J7KWY0</accession>
<feature type="non-terminal residue" evidence="1">
    <location>
        <position position="35"/>
    </location>
</feature>
<comment type="caution">
    <text evidence="1">The sequence shown here is derived from an EMBL/GenBank/DDBJ whole genome shotgun (WGS) entry which is preliminary data.</text>
</comment>
<dbReference type="EMBL" id="LBMM01002447">
    <property type="protein sequence ID" value="KMQ94821.1"/>
    <property type="molecule type" value="Genomic_DNA"/>
</dbReference>
<dbReference type="PaxDb" id="67767-A0A0J7KWY0"/>
<keyword evidence="2" id="KW-1185">Reference proteome</keyword>
<evidence type="ECO:0000313" key="1">
    <source>
        <dbReference type="EMBL" id="KMQ94821.1"/>
    </source>
</evidence>
<reference evidence="1 2" key="1">
    <citation type="submission" date="2015-04" db="EMBL/GenBank/DDBJ databases">
        <title>Lasius niger genome sequencing.</title>
        <authorList>
            <person name="Konorov E.A."/>
            <person name="Nikitin M.A."/>
            <person name="Kirill M.V."/>
            <person name="Chang P."/>
        </authorList>
    </citation>
    <scope>NUCLEOTIDE SEQUENCE [LARGE SCALE GENOMIC DNA]</scope>
    <source>
        <tissue evidence="1">Whole</tissue>
    </source>
</reference>
<dbReference type="Proteomes" id="UP000036403">
    <property type="component" value="Unassembled WGS sequence"/>
</dbReference>
<protein>
    <submittedName>
        <fullName evidence="1">Discoidin domain-containing receptor 2-like protein</fullName>
    </submittedName>
</protein>
<organism evidence="1 2">
    <name type="scientific">Lasius niger</name>
    <name type="common">Black garden ant</name>
    <dbReference type="NCBI Taxonomy" id="67767"/>
    <lineage>
        <taxon>Eukaryota</taxon>
        <taxon>Metazoa</taxon>
        <taxon>Ecdysozoa</taxon>
        <taxon>Arthropoda</taxon>
        <taxon>Hexapoda</taxon>
        <taxon>Insecta</taxon>
        <taxon>Pterygota</taxon>
        <taxon>Neoptera</taxon>
        <taxon>Endopterygota</taxon>
        <taxon>Hymenoptera</taxon>
        <taxon>Apocrita</taxon>
        <taxon>Aculeata</taxon>
        <taxon>Formicoidea</taxon>
        <taxon>Formicidae</taxon>
        <taxon>Formicinae</taxon>
        <taxon>Lasius</taxon>
        <taxon>Lasius</taxon>
    </lineage>
</organism>
<keyword evidence="1" id="KW-0675">Receptor</keyword>
<dbReference type="AlphaFoldDB" id="A0A0J7KWY0"/>
<sequence length="35" mass="4191">DNALRLWVWRTEKSPMKTSRRVLYTILVSDRNMPG</sequence>
<name>A0A0J7KWY0_LASNI</name>
<gene>
    <name evidence="1" type="ORF">RF55_5011</name>
</gene>
<feature type="non-terminal residue" evidence="1">
    <location>
        <position position="1"/>
    </location>
</feature>
<proteinExistence type="predicted"/>